<dbReference type="Proteomes" id="UP001332192">
    <property type="component" value="Chromosome"/>
</dbReference>
<evidence type="ECO:0000256" key="8">
    <source>
        <dbReference type="ARBA" id="ARBA00023136"/>
    </source>
</evidence>
<feature type="domain" description="SecDF P1 head subdomain" evidence="12">
    <location>
        <begin position="118"/>
        <end position="213"/>
    </location>
</feature>
<dbReference type="EMBL" id="CP141615">
    <property type="protein sequence ID" value="WRP18292.1"/>
    <property type="molecule type" value="Genomic_DNA"/>
</dbReference>
<sequence length="406" mass="43123">MSSVKLWRTLLILAVVAVAGVLLLTRPFRLGLDLQGGTHVVLEAEPSPGIGTVDDQTMQRALAIVERRVNGLGIAEPIVQRQGQRRIIVELPGIDNPQQAIQTIGKTALLEFKSPTGETVLTGADLATASLSRDQFGRPAVAIEFKPEGARKFADLTTRYVGQVIPILLDGQPISTPVVRTPIPDGKAQIEGDFTVEEARHLVVQLNAGALPVPLKVAEVRTVGPTLGRESIDQSLRAGIVGAALVFLYMLLYYRLPGGIADLALAAYIIILLGAMVGLQATLTLPGIAGLVLSTGMGVDGNVLVLERIREALREGKRVRAAMDEGFKGSLRTILDGNVTVLIAAAALFYFGTGPIRGFGVTLTLGIVASMFTQIVLTRLLLSIYIDRDPERAARQLLPGGAGVSQ</sequence>
<evidence type="ECO:0000256" key="1">
    <source>
        <dbReference type="ARBA" id="ARBA00004651"/>
    </source>
</evidence>
<feature type="domain" description="Protein export membrane protein SecD/SecF C-terminal" evidence="10">
    <location>
        <begin position="216"/>
        <end position="382"/>
    </location>
</feature>
<evidence type="ECO:0000256" key="3">
    <source>
        <dbReference type="ARBA" id="ARBA00022475"/>
    </source>
</evidence>
<dbReference type="InterPro" id="IPR055344">
    <property type="entry name" value="SecD_SecF_C_bact"/>
</dbReference>
<dbReference type="InterPro" id="IPR022813">
    <property type="entry name" value="SecD/SecF_arch_bac"/>
</dbReference>
<gene>
    <name evidence="9 13" type="primary">secD</name>
    <name evidence="13" type="ORF">U7230_04600</name>
</gene>
<dbReference type="Gene3D" id="1.20.1640.10">
    <property type="entry name" value="Multidrug efflux transporter AcrB transmembrane domain"/>
    <property type="match status" value="1"/>
</dbReference>
<evidence type="ECO:0000259" key="10">
    <source>
        <dbReference type="Pfam" id="PF02355"/>
    </source>
</evidence>
<dbReference type="PRINTS" id="PR00702">
    <property type="entry name" value="ACRIFLAVINRP"/>
</dbReference>
<name>A0ABZ1C1V5_9FIRM</name>
<dbReference type="NCBIfam" id="TIGR01129">
    <property type="entry name" value="secD"/>
    <property type="match status" value="1"/>
</dbReference>
<dbReference type="Pfam" id="PF07549">
    <property type="entry name" value="Sec_GG"/>
    <property type="match status" value="1"/>
</dbReference>
<keyword evidence="6 9" id="KW-1133">Transmembrane helix</keyword>
<evidence type="ECO:0000256" key="2">
    <source>
        <dbReference type="ARBA" id="ARBA00022448"/>
    </source>
</evidence>
<evidence type="ECO:0000256" key="4">
    <source>
        <dbReference type="ARBA" id="ARBA00022692"/>
    </source>
</evidence>
<feature type="transmembrane region" description="Helical" evidence="9">
    <location>
        <begin position="358"/>
        <end position="382"/>
    </location>
</feature>
<dbReference type="InterPro" id="IPR054384">
    <property type="entry name" value="SecDF_P1_head"/>
</dbReference>
<accession>A0ABZ1C1V5</accession>
<dbReference type="InterPro" id="IPR022646">
    <property type="entry name" value="SecD/SecF_CS"/>
</dbReference>
<keyword evidence="8 9" id="KW-0472">Membrane</keyword>
<keyword evidence="2 9" id="KW-0813">Transport</keyword>
<reference evidence="13 14" key="1">
    <citation type="journal article" date="2024" name="Front. Microbiol.">
        <title>Novel thermophilic genera Geochorda gen. nov. and Carboxydochorda gen. nov. from the deep terrestrial subsurface reveal the ecophysiological diversity in the class Limnochordia.</title>
        <authorList>
            <person name="Karnachuk O.V."/>
            <person name="Lukina A.P."/>
            <person name="Avakyan M.R."/>
            <person name="Kadnikov V.V."/>
            <person name="Begmatov S."/>
            <person name="Beletsky A.V."/>
            <person name="Vlasova K.G."/>
            <person name="Novikov A.A."/>
            <person name="Shcherbakova V.A."/>
            <person name="Mardanov A.V."/>
            <person name="Ravin N.V."/>
        </authorList>
    </citation>
    <scope>NUCLEOTIDE SEQUENCE [LARGE SCALE GENOMIC DNA]</scope>
    <source>
        <strain evidence="13 14">L945</strain>
    </source>
</reference>
<proteinExistence type="inferred from homology"/>
<protein>
    <recommendedName>
        <fullName evidence="9">Protein translocase subunit SecD</fullName>
    </recommendedName>
</protein>
<dbReference type="PANTHER" id="PTHR30081">
    <property type="entry name" value="PROTEIN-EXPORT MEMBRANE PROTEIN SEC"/>
    <property type="match status" value="1"/>
</dbReference>
<comment type="subcellular location">
    <subcellularLocation>
        <location evidence="1 9">Cell membrane</location>
        <topology evidence="1 9">Multi-pass membrane protein</topology>
    </subcellularLocation>
</comment>
<feature type="transmembrane region" description="Helical" evidence="9">
    <location>
        <begin position="266"/>
        <end position="293"/>
    </location>
</feature>
<dbReference type="SUPFAM" id="SSF82866">
    <property type="entry name" value="Multidrug efflux transporter AcrB transmembrane domain"/>
    <property type="match status" value="1"/>
</dbReference>
<comment type="caution">
    <text evidence="9">Lacks conserved residue(s) required for the propagation of feature annotation.</text>
</comment>
<keyword evidence="3 9" id="KW-1003">Cell membrane</keyword>
<evidence type="ECO:0000313" key="14">
    <source>
        <dbReference type="Proteomes" id="UP001332192"/>
    </source>
</evidence>
<keyword evidence="14" id="KW-1185">Reference proteome</keyword>
<dbReference type="PANTHER" id="PTHR30081:SF1">
    <property type="entry name" value="PROTEIN TRANSLOCASE SUBUNIT SECD"/>
    <property type="match status" value="1"/>
</dbReference>
<evidence type="ECO:0000256" key="7">
    <source>
        <dbReference type="ARBA" id="ARBA00023010"/>
    </source>
</evidence>
<dbReference type="InterPro" id="IPR001036">
    <property type="entry name" value="Acrflvin-R"/>
</dbReference>
<comment type="subunit">
    <text evidence="9">Forms a complex with SecF. Part of the essential Sec protein translocation apparatus which comprises SecA, SecYEG and auxiliary proteins SecDF. Other proteins may also be involved.</text>
</comment>
<feature type="transmembrane region" description="Helical" evidence="9">
    <location>
        <begin position="236"/>
        <end position="254"/>
    </location>
</feature>
<dbReference type="Pfam" id="PF02355">
    <property type="entry name" value="SecD_SecF_C"/>
    <property type="match status" value="1"/>
</dbReference>
<comment type="similarity">
    <text evidence="9">Belongs to the SecD/SecF family. SecD subfamily.</text>
</comment>
<comment type="function">
    <text evidence="9">Part of the Sec protein translocase complex. Interacts with the SecYEG preprotein conducting channel. SecDF uses the proton motive force (PMF) to complete protein translocation after the ATP-dependent function of SecA.</text>
</comment>
<keyword evidence="4 9" id="KW-0812">Transmembrane</keyword>
<dbReference type="InterPro" id="IPR048631">
    <property type="entry name" value="SecD_1st"/>
</dbReference>
<dbReference type="Gene3D" id="3.30.70.3220">
    <property type="match status" value="1"/>
</dbReference>
<evidence type="ECO:0000256" key="6">
    <source>
        <dbReference type="ARBA" id="ARBA00022989"/>
    </source>
</evidence>
<dbReference type="Pfam" id="PF21760">
    <property type="entry name" value="SecD_1st"/>
    <property type="match status" value="1"/>
</dbReference>
<dbReference type="HAMAP" id="MF_01463_B">
    <property type="entry name" value="SecD_B"/>
    <property type="match status" value="1"/>
</dbReference>
<evidence type="ECO:0000259" key="11">
    <source>
        <dbReference type="Pfam" id="PF21760"/>
    </source>
</evidence>
<feature type="transmembrane region" description="Helical" evidence="9">
    <location>
        <begin position="333"/>
        <end position="352"/>
    </location>
</feature>
<keyword evidence="5 9" id="KW-0653">Protein transport</keyword>
<evidence type="ECO:0000256" key="9">
    <source>
        <dbReference type="HAMAP-Rule" id="MF_01463"/>
    </source>
</evidence>
<evidence type="ECO:0000313" key="13">
    <source>
        <dbReference type="EMBL" id="WRP18292.1"/>
    </source>
</evidence>
<organism evidence="13 14">
    <name type="scientific">Carboxydichorda subterranea</name>
    <dbReference type="NCBI Taxonomy" id="3109565"/>
    <lineage>
        <taxon>Bacteria</taxon>
        <taxon>Bacillati</taxon>
        <taxon>Bacillota</taxon>
        <taxon>Limnochordia</taxon>
        <taxon>Limnochordales</taxon>
        <taxon>Geochordaceae</taxon>
        <taxon>Carboxydichorda</taxon>
    </lineage>
</organism>
<evidence type="ECO:0000256" key="5">
    <source>
        <dbReference type="ARBA" id="ARBA00022927"/>
    </source>
</evidence>
<dbReference type="InterPro" id="IPR005791">
    <property type="entry name" value="SecD"/>
</dbReference>
<dbReference type="NCBIfam" id="TIGR00916">
    <property type="entry name" value="2A0604s01"/>
    <property type="match status" value="1"/>
</dbReference>
<feature type="domain" description="Protein translocase subunit SecDF P1" evidence="11">
    <location>
        <begin position="58"/>
        <end position="114"/>
    </location>
</feature>
<dbReference type="InterPro" id="IPR048634">
    <property type="entry name" value="SecD_SecF_C"/>
</dbReference>
<evidence type="ECO:0000259" key="12">
    <source>
        <dbReference type="Pfam" id="PF22599"/>
    </source>
</evidence>
<dbReference type="Pfam" id="PF22599">
    <property type="entry name" value="SecDF_P1_head"/>
    <property type="match status" value="1"/>
</dbReference>
<feature type="transmembrane region" description="Helical" evidence="9">
    <location>
        <begin position="6"/>
        <end position="25"/>
    </location>
</feature>
<dbReference type="RefSeq" id="WP_324717563.1">
    <property type="nucleotide sequence ID" value="NZ_CP141615.1"/>
</dbReference>
<keyword evidence="7 9" id="KW-0811">Translocation</keyword>